<dbReference type="Pfam" id="PF13817">
    <property type="entry name" value="DDE_Tnp_IS66_C"/>
    <property type="match status" value="1"/>
</dbReference>
<evidence type="ECO:0000256" key="2">
    <source>
        <dbReference type="SAM" id="MobiDB-lite"/>
    </source>
</evidence>
<evidence type="ECO:0000313" key="7">
    <source>
        <dbReference type="Proteomes" id="UP000008960"/>
    </source>
</evidence>
<dbReference type="EMBL" id="FP929061">
    <property type="protein sequence ID" value="CBL37249.1"/>
    <property type="molecule type" value="Genomic_DNA"/>
</dbReference>
<dbReference type="RefSeq" id="WP_015530193.1">
    <property type="nucleotide sequence ID" value="NC_021016.1"/>
</dbReference>
<keyword evidence="1" id="KW-0175">Coiled coil</keyword>
<feature type="domain" description="Transposase IS66 central" evidence="3">
    <location>
        <begin position="192"/>
        <end position="481"/>
    </location>
</feature>
<dbReference type="InterPro" id="IPR024463">
    <property type="entry name" value="Transposase_TnpC_homeodom"/>
</dbReference>
<dbReference type="Pfam" id="PF03050">
    <property type="entry name" value="DDE_Tnp_IS66"/>
    <property type="match status" value="1"/>
</dbReference>
<dbReference type="NCBIfam" id="NF033517">
    <property type="entry name" value="transpos_IS66"/>
    <property type="match status" value="1"/>
</dbReference>
<reference evidence="6 7" key="1">
    <citation type="submission" date="2010-03" db="EMBL/GenBank/DDBJ databases">
        <title>The genome sequence of Clostridiales sp. SSC/2.</title>
        <authorList>
            <consortium name="metaHIT consortium -- http://www.metahit.eu/"/>
            <person name="Pajon A."/>
            <person name="Turner K."/>
            <person name="Parkhill J."/>
            <person name="Duncan S."/>
            <person name="Flint H."/>
        </authorList>
    </citation>
    <scope>NUCLEOTIDE SEQUENCE [LARGE SCALE GENOMIC DNA]</scope>
    <source>
        <strain evidence="6 7">SSC/2</strain>
    </source>
</reference>
<evidence type="ECO:0000259" key="4">
    <source>
        <dbReference type="Pfam" id="PF13007"/>
    </source>
</evidence>
<dbReference type="Proteomes" id="UP000008960">
    <property type="component" value="Chromosome"/>
</dbReference>
<dbReference type="InterPro" id="IPR039552">
    <property type="entry name" value="IS66_C"/>
</dbReference>
<organism evidence="6 7">
    <name type="scientific">Anaerostipes hadrus</name>
    <dbReference type="NCBI Taxonomy" id="649756"/>
    <lineage>
        <taxon>Bacteria</taxon>
        <taxon>Bacillati</taxon>
        <taxon>Bacillota</taxon>
        <taxon>Clostridia</taxon>
        <taxon>Lachnospirales</taxon>
        <taxon>Lachnospiraceae</taxon>
        <taxon>Anaerostipes</taxon>
    </lineage>
</organism>
<protein>
    <submittedName>
        <fullName evidence="6">Transposase and inactivated derivatives</fullName>
    </submittedName>
</protein>
<evidence type="ECO:0000259" key="5">
    <source>
        <dbReference type="Pfam" id="PF13817"/>
    </source>
</evidence>
<dbReference type="PANTHER" id="PTHR33678:SF1">
    <property type="entry name" value="BLL1576 PROTEIN"/>
    <property type="match status" value="1"/>
</dbReference>
<dbReference type="STRING" id="649756.ERS852387_01177"/>
<sequence length="544" mass="63123">MAFKYTEDQLNKMDKALLIELFLGLQDQMEELTKETHALNQKMQLLMEQVVLAKHHRFGKSTERMEDTTQISFMEIDGKIVFFNEAEAVSDPDMEEPEELELKKGSRRKQGKKDQDLSGLPVRRIDHYLSEQELEDEFGENGWKQLPDMISRQYCFVPAKVEIEEHHIGVYADKKDEHMVRAPHPKALLHGSLVSPSLGAAVMNGKYVNAVPLYRLEKEFERYGLAISRANMANWMIRLSEEYLSVFYDHLHRKIYDFDVIGADETPVEVNKDGRPAGSKSYIWVYRSGGINSTHHIVLYEYQKTRNASHPVRFLKDYEGICVTDGYQVYHSAEKTLEHVTIAGCWVHARRYFDEALKIIPQAVRSKSWGYLVMKQIQAIYREEGKLKDLKTEERLKQRQLVIKPLVDALFAYAKQHQVPVGTQGKLARAVTYLLNQEKYLRVFLENGEVPMDNNASERAIRGFCIGRKNWQLIDTIRGAENSAIIYSIAETAKANDLKPYEYFEHLLTEIPKHMEDTDRSFLDDLLPWSEKLPKEIKKTNKRS</sequence>
<dbReference type="KEGG" id="bprl:CL2_01370"/>
<dbReference type="InterPro" id="IPR052344">
    <property type="entry name" value="Transposase-related"/>
</dbReference>
<accession>D4MXA4</accession>
<dbReference type="Pfam" id="PF13007">
    <property type="entry name" value="LZ_Tnp_IS66"/>
    <property type="match status" value="1"/>
</dbReference>
<dbReference type="InterPro" id="IPR004291">
    <property type="entry name" value="Transposase_IS66_central"/>
</dbReference>
<feature type="coiled-coil region" evidence="1">
    <location>
        <begin position="22"/>
        <end position="49"/>
    </location>
</feature>
<feature type="compositionally biased region" description="Acidic residues" evidence="2">
    <location>
        <begin position="88"/>
        <end position="99"/>
    </location>
</feature>
<dbReference type="AlphaFoldDB" id="D4MXA4"/>
<proteinExistence type="predicted"/>
<evidence type="ECO:0000256" key="1">
    <source>
        <dbReference type="SAM" id="Coils"/>
    </source>
</evidence>
<dbReference type="PANTHER" id="PTHR33678">
    <property type="entry name" value="BLL1576 PROTEIN"/>
    <property type="match status" value="1"/>
</dbReference>
<dbReference type="PATRIC" id="fig|245018.3.peg.1427"/>
<feature type="domain" description="Transposase IS66 C-terminal" evidence="5">
    <location>
        <begin position="488"/>
        <end position="529"/>
    </location>
</feature>
<reference evidence="6 7" key="2">
    <citation type="submission" date="2010-03" db="EMBL/GenBank/DDBJ databases">
        <authorList>
            <person name="Pajon A."/>
        </authorList>
    </citation>
    <scope>NUCLEOTIDE SEQUENCE [LARGE SCALE GENOMIC DNA]</scope>
    <source>
        <strain evidence="6 7">SSC/2</strain>
    </source>
</reference>
<name>D4MXA4_ANAHA</name>
<evidence type="ECO:0000259" key="3">
    <source>
        <dbReference type="Pfam" id="PF03050"/>
    </source>
</evidence>
<feature type="domain" description="Transposase TnpC homeodomain" evidence="4">
    <location>
        <begin position="46"/>
        <end position="125"/>
    </location>
</feature>
<feature type="region of interest" description="Disordered" evidence="2">
    <location>
        <begin position="88"/>
        <end position="117"/>
    </location>
</feature>
<evidence type="ECO:0000313" key="6">
    <source>
        <dbReference type="EMBL" id="CBL37249.1"/>
    </source>
</evidence>
<gene>
    <name evidence="6" type="ORF">CL2_01370</name>
</gene>